<feature type="binding site" evidence="12">
    <location>
        <position position="440"/>
    </location>
    <ligand>
        <name>S-adenosyl-L-homocysteine</name>
        <dbReference type="ChEBI" id="CHEBI:57856"/>
    </ligand>
</feature>
<dbReference type="GO" id="GO:0003723">
    <property type="term" value="F:RNA binding"/>
    <property type="evidence" value="ECO:0007669"/>
    <property type="project" value="InterPro"/>
</dbReference>
<organism evidence="9 10">
    <name type="scientific">Naegleria fowleri</name>
    <name type="common">Brain eating amoeba</name>
    <dbReference type="NCBI Taxonomy" id="5763"/>
    <lineage>
        <taxon>Eukaryota</taxon>
        <taxon>Discoba</taxon>
        <taxon>Heterolobosea</taxon>
        <taxon>Tetramitia</taxon>
        <taxon>Eutetramitia</taxon>
        <taxon>Vahlkampfiidae</taxon>
        <taxon>Naegleria</taxon>
    </lineage>
</organism>
<keyword evidence="3 7" id="KW-0808">Transferase</keyword>
<dbReference type="SMART" id="SM00359">
    <property type="entry name" value="PUA"/>
    <property type="match status" value="1"/>
</dbReference>
<dbReference type="SUPFAM" id="SSF110857">
    <property type="entry name" value="Gamma-glutamyl cyclotransferase-like"/>
    <property type="match status" value="1"/>
</dbReference>
<comment type="caution">
    <text evidence="9">The sequence shown here is derived from an EMBL/GenBank/DDBJ whole genome shotgun (WGS) entry which is preliminary data.</text>
</comment>
<evidence type="ECO:0000313" key="9">
    <source>
        <dbReference type="EMBL" id="KAF0974487.1"/>
    </source>
</evidence>
<dbReference type="VEuPathDB" id="AmoebaDB:NfTy_089340"/>
<dbReference type="AlphaFoldDB" id="A0A6A5BBK9"/>
<sequence>MQDTFHRGHITQPGRTLTILREEDYNQLIQNKQHTSVEVVNNNNNKGFIINDCSCQHQHYFQRHSSSVLLEEDENDLRVWGTCYKIPFEHAEKVIKDLDYRELVAGYHKTYVSVYVSDSIVACRKAIVYYYNPFEKEESAEISSPFVGPENLCCTAMLIARSFGHSGPNRDYLYRLHEHLPILDKYIGALVECVRSIESHYPMNNSIQMVLRTEEYKGKIYIDQGATSALSQKSKNLLACGIRNVFGEFEQDDIVVVVDCHTNKVVAKGFSNLSAADIRIIQGKNSKALGQEFLKNPLLNASNLSHSRAPHEVISKSRMILLDRLLAEKMSQQQTQPQDKTSKDYYFDSYSHFGIHEEMLKDGIRTNAYKNAILQNKHLFKDKVVLDIGCGTGILCLFAAKAGAKRVIGIDMSDIIDKARQIVSDNGYSHVIELIKGKVEDIAQLPFGIEKVDIIISEWMGYFLLYESMLQTVLSARDRWLRPGGYLFPDKCTMYICGIEDSEYKRDKIDFWDNVYGFNFSAIKADALREPLVDFVESQQIITTQSKFLEIDLNTIQPEDLKQITTSFEFTSQYQEYCQAFVAWFDCVFSRGPHKPVEFSTGPFTEGTHWKQTVFYLENDLPLKPNDVIKGTITISQNKSNHRDLDISMKYTVNGGAVISQDYIMR</sequence>
<dbReference type="Gene3D" id="3.40.50.150">
    <property type="entry name" value="Vaccinia Virus protein VP39"/>
    <property type="match status" value="1"/>
</dbReference>
<feature type="domain" description="PUA" evidence="8">
    <location>
        <begin position="218"/>
        <end position="295"/>
    </location>
</feature>
<dbReference type="GO" id="GO:0005634">
    <property type="term" value="C:nucleus"/>
    <property type="evidence" value="ECO:0007669"/>
    <property type="project" value="TreeGrafter"/>
</dbReference>
<dbReference type="GeneID" id="68113737"/>
<evidence type="ECO:0000256" key="6">
    <source>
        <dbReference type="ARBA" id="ARBA00049303"/>
    </source>
</evidence>
<feature type="binding site" evidence="12">
    <location>
        <position position="439"/>
    </location>
    <ligand>
        <name>S-adenosyl-L-homocysteine</name>
        <dbReference type="ChEBI" id="CHEBI:57856"/>
    </ligand>
</feature>
<feature type="binding site" evidence="12">
    <location>
        <position position="356"/>
    </location>
    <ligand>
        <name>S-adenosyl-L-homocysteine</name>
        <dbReference type="ChEBI" id="CHEBI:57856"/>
    </ligand>
</feature>
<evidence type="ECO:0000313" key="10">
    <source>
        <dbReference type="Proteomes" id="UP000444721"/>
    </source>
</evidence>
<dbReference type="PANTHER" id="PTHR11006:SF53">
    <property type="entry name" value="PROTEIN ARGININE N-METHYLTRANSFERASE 3"/>
    <property type="match status" value="1"/>
</dbReference>
<dbReference type="VEuPathDB" id="AmoebaDB:NF0022020"/>
<dbReference type="FunFam" id="3.40.50.150:FF:000003">
    <property type="entry name" value="Blast:Protein arginine N-methyltransferase 1"/>
    <property type="match status" value="1"/>
</dbReference>
<evidence type="ECO:0000256" key="7">
    <source>
        <dbReference type="PROSITE-ProRule" id="PRU01015"/>
    </source>
</evidence>
<dbReference type="InterPro" id="IPR015947">
    <property type="entry name" value="PUA-like_sf"/>
</dbReference>
<dbReference type="CDD" id="cd02440">
    <property type="entry name" value="AdoMet_MTases"/>
    <property type="match status" value="1"/>
</dbReference>
<reference evidence="12" key="3">
    <citation type="submission" date="2023-01" db="PDB data bank">
        <title>Crystal structure of SAH bound protein arginine N-methyltransferase 1 (PRMT1) from Naegleria fowleri.</title>
        <authorList>
            <person name="Seibold S."/>
            <person name="Battaile K.P."/>
            <person name="Lovell S."/>
        </authorList>
    </citation>
    <scope>X-RAY CRYSTALLOGRAPHY (2.15 ANGSTROMS) OF 326-666 IN COMPLEX WITH S-ADENOSYL-L-HOMOCYSTEINE</scope>
</reference>
<dbReference type="InterPro" id="IPR055135">
    <property type="entry name" value="PRMT_dom"/>
</dbReference>
<accession>A0A6A5BBK9</accession>
<dbReference type="Gene3D" id="2.30.130.10">
    <property type="entry name" value="PUA domain"/>
    <property type="match status" value="1"/>
</dbReference>
<comment type="catalytic activity">
    <reaction evidence="6">
        <text>L-arginyl-[protein] + S-adenosyl-L-methionine = N(omega)-methyl-L-arginyl-[protein] + S-adenosyl-L-homocysteine + H(+)</text>
        <dbReference type="Rhea" id="RHEA:48100"/>
        <dbReference type="Rhea" id="RHEA-COMP:10532"/>
        <dbReference type="Rhea" id="RHEA-COMP:11990"/>
        <dbReference type="ChEBI" id="CHEBI:15378"/>
        <dbReference type="ChEBI" id="CHEBI:29965"/>
        <dbReference type="ChEBI" id="CHEBI:57856"/>
        <dbReference type="ChEBI" id="CHEBI:59789"/>
        <dbReference type="ChEBI" id="CHEBI:65280"/>
    </reaction>
    <physiologicalReaction direction="left-to-right" evidence="6">
        <dbReference type="Rhea" id="RHEA:48101"/>
    </physiologicalReaction>
</comment>
<protein>
    <recommendedName>
        <fullName evidence="1">type I protein arginine methyltransferase</fullName>
        <ecNumber evidence="1">2.1.1.319</ecNumber>
    </recommendedName>
</protein>
<evidence type="ECO:0000256" key="3">
    <source>
        <dbReference type="ARBA" id="ARBA00022679"/>
    </source>
</evidence>
<evidence type="ECO:0007829" key="11">
    <source>
        <dbReference type="PDB" id="8DUR"/>
    </source>
</evidence>
<evidence type="ECO:0000259" key="8">
    <source>
        <dbReference type="SMART" id="SM00359"/>
    </source>
</evidence>
<evidence type="ECO:0000256" key="5">
    <source>
        <dbReference type="ARBA" id="ARBA00023239"/>
    </source>
</evidence>
<dbReference type="Pfam" id="PF04752">
    <property type="entry name" value="ChaC"/>
    <property type="match status" value="1"/>
</dbReference>
<keyword evidence="4 7" id="KW-0949">S-adenosyl-L-methionine</keyword>
<evidence type="ECO:0000256" key="4">
    <source>
        <dbReference type="ARBA" id="ARBA00022691"/>
    </source>
</evidence>
<keyword evidence="5" id="KW-0456">Lyase</keyword>
<gene>
    <name evidence="9" type="ORF">FDP41_006519</name>
</gene>
<keyword evidence="10" id="KW-1185">Reference proteome</keyword>
<feature type="binding site" evidence="12">
    <location>
        <position position="392"/>
    </location>
    <ligand>
        <name>S-adenosyl-L-homocysteine</name>
        <dbReference type="ChEBI" id="CHEBI:57856"/>
    </ligand>
</feature>
<dbReference type="PDB" id="8FT7">
    <property type="method" value="X-ray"/>
    <property type="resolution" value="2.15 A"/>
    <property type="chains" value="A/B=326-666"/>
</dbReference>
<dbReference type="PROSITE" id="PS50890">
    <property type="entry name" value="PUA"/>
    <property type="match status" value="1"/>
</dbReference>
<evidence type="ECO:0007829" key="12">
    <source>
        <dbReference type="PDB" id="8FT7"/>
    </source>
</evidence>
<dbReference type="VEuPathDB" id="AmoebaDB:NF0022010"/>
<dbReference type="InterPro" id="IPR041698">
    <property type="entry name" value="Methyltransf_25"/>
</dbReference>
<feature type="disulfide bond" evidence="11">
    <location>
        <begin position="390"/>
        <end position="396"/>
    </location>
</feature>
<keyword evidence="2 7" id="KW-0489">Methyltransferase</keyword>
<evidence type="ECO:0000256" key="2">
    <source>
        <dbReference type="ARBA" id="ARBA00022603"/>
    </source>
</evidence>
<dbReference type="InterPro" id="IPR029063">
    <property type="entry name" value="SAM-dependent_MTases_sf"/>
</dbReference>
<dbReference type="InterPro" id="IPR006840">
    <property type="entry name" value="ChaC"/>
</dbReference>
<dbReference type="OrthoDB" id="7848332at2759"/>
<dbReference type="Gene3D" id="2.70.160.11">
    <property type="entry name" value="Hnrnp arginine n-methyltransferase1"/>
    <property type="match status" value="1"/>
</dbReference>
<dbReference type="SUPFAM" id="SSF53335">
    <property type="entry name" value="S-adenosyl-L-methionine-dependent methyltransferases"/>
    <property type="match status" value="1"/>
</dbReference>
<feature type="binding site" evidence="12">
    <location>
        <position position="411"/>
    </location>
    <ligand>
        <name>S-adenosyl-L-homocysteine</name>
        <dbReference type="ChEBI" id="CHEBI:57856"/>
    </ligand>
</feature>
<dbReference type="Pfam" id="PF22528">
    <property type="entry name" value="PRMT_C"/>
    <property type="match status" value="1"/>
</dbReference>
<dbReference type="Pfam" id="PF13649">
    <property type="entry name" value="Methyltransf_25"/>
    <property type="match status" value="1"/>
</dbReference>
<reference evidence="11" key="2">
    <citation type="submission" date="2022-07" db="PDB data bank">
        <title>Crystal structure of apo protein arginine N-methyltransferase 1 (PRMT1) from Naegleria fowleri.</title>
        <authorList>
            <person name="Seibold S."/>
            <person name="Liu L."/>
            <person name="Battaile K.P."/>
            <person name="Lovell S."/>
        </authorList>
    </citation>
    <scope>X-RAY CRYSTALLOGRAPHY (1.97 ANGSTROMS) OF 326-666</scope>
    <scope>DISULFIDE BONDS</scope>
</reference>
<dbReference type="InterPro" id="IPR025799">
    <property type="entry name" value="Arg_MeTrfase"/>
</dbReference>
<dbReference type="EMBL" id="VFQX01000052">
    <property type="protein sequence ID" value="KAF0974487.1"/>
    <property type="molecule type" value="Genomic_DNA"/>
</dbReference>
<dbReference type="InterPro" id="IPR036568">
    <property type="entry name" value="GGCT-like_sf"/>
</dbReference>
<dbReference type="Pfam" id="PF01472">
    <property type="entry name" value="PUA"/>
    <property type="match status" value="1"/>
</dbReference>
<name>A0A6A5BBK9_NAEFO</name>
<feature type="binding site" evidence="12">
    <location>
        <position position="365"/>
    </location>
    <ligand>
        <name>S-adenosyl-L-homocysteine</name>
        <dbReference type="ChEBI" id="CHEBI:57856"/>
    </ligand>
</feature>
<dbReference type="GO" id="GO:0042054">
    <property type="term" value="F:histone methyltransferase activity"/>
    <property type="evidence" value="ECO:0007669"/>
    <property type="project" value="TreeGrafter"/>
</dbReference>
<dbReference type="InterPro" id="IPR036974">
    <property type="entry name" value="PUA_sf"/>
</dbReference>
<dbReference type="PANTHER" id="PTHR11006">
    <property type="entry name" value="PROTEIN ARGININE N-METHYLTRANSFERASE"/>
    <property type="match status" value="1"/>
</dbReference>
<dbReference type="CDD" id="cd21157">
    <property type="entry name" value="PUA_G5K"/>
    <property type="match status" value="1"/>
</dbReference>
<dbReference type="Proteomes" id="UP000444721">
    <property type="component" value="Unassembled WGS sequence"/>
</dbReference>
<dbReference type="RefSeq" id="XP_044559200.1">
    <property type="nucleotide sequence ID" value="XM_044710163.1"/>
</dbReference>
<dbReference type="VEuPathDB" id="AmoebaDB:FDP41_006519"/>
<proteinExistence type="evidence at protein level"/>
<dbReference type="SMR" id="A0A6A5BBK9"/>
<reference evidence="9 10" key="1">
    <citation type="journal article" date="2019" name="Sci. Rep.">
        <title>Nanopore sequencing improves the draft genome of the human pathogenic amoeba Naegleria fowleri.</title>
        <authorList>
            <person name="Liechti N."/>
            <person name="Schurch N."/>
            <person name="Bruggmann R."/>
            <person name="Wittwer M."/>
        </authorList>
    </citation>
    <scope>NUCLEOTIDE SEQUENCE [LARGE SCALE GENOMIC DNA]</scope>
    <source>
        <strain evidence="9 10">ATCC 30894</strain>
    </source>
</reference>
<dbReference type="GO" id="GO:0032259">
    <property type="term" value="P:methylation"/>
    <property type="evidence" value="ECO:0007669"/>
    <property type="project" value="UniProtKB-KW"/>
</dbReference>
<dbReference type="GO" id="GO:0061928">
    <property type="term" value="F:glutathione specific gamma-glutamylcyclotransferase activity"/>
    <property type="evidence" value="ECO:0007669"/>
    <property type="project" value="InterPro"/>
</dbReference>
<dbReference type="GO" id="GO:0035242">
    <property type="term" value="F:protein-arginine omega-N asymmetric methyltransferase activity"/>
    <property type="evidence" value="ECO:0007669"/>
    <property type="project" value="UniProtKB-EC"/>
</dbReference>
<keyword evidence="11 12" id="KW-0002">3D-structure</keyword>
<dbReference type="SUPFAM" id="SSF88697">
    <property type="entry name" value="PUA domain-like"/>
    <property type="match status" value="1"/>
</dbReference>
<dbReference type="GO" id="GO:0006751">
    <property type="term" value="P:glutathione catabolic process"/>
    <property type="evidence" value="ECO:0007669"/>
    <property type="project" value="InterPro"/>
</dbReference>
<dbReference type="FunFam" id="2.70.160.11:FF:000001">
    <property type="entry name" value="Blast:Protein arginine N-methyltransferase 1"/>
    <property type="match status" value="1"/>
</dbReference>
<evidence type="ECO:0000256" key="1">
    <source>
        <dbReference type="ARBA" id="ARBA00011925"/>
    </source>
</evidence>
<dbReference type="PDB" id="8DUR">
    <property type="method" value="X-ray"/>
    <property type="resolution" value="1.97 A"/>
    <property type="chains" value="A/B=326-666"/>
</dbReference>
<dbReference type="EC" id="2.1.1.319" evidence="1"/>
<dbReference type="InterPro" id="IPR002478">
    <property type="entry name" value="PUA"/>
</dbReference>
<dbReference type="PROSITE" id="PS51678">
    <property type="entry name" value="SAM_MT_PRMT"/>
    <property type="match status" value="1"/>
</dbReference>